<dbReference type="KEGG" id="aacx:DEACI_0046"/>
<dbReference type="RefSeq" id="WP_047827620.1">
    <property type="nucleotide sequence ID" value="NZ_CDGJ01000033.1"/>
</dbReference>
<keyword evidence="5 6" id="KW-0687">Ribonucleoprotein</keyword>
<dbReference type="GO" id="GO:0019843">
    <property type="term" value="F:rRNA binding"/>
    <property type="evidence" value="ECO:0007669"/>
    <property type="project" value="UniProtKB-UniRule"/>
</dbReference>
<dbReference type="GO" id="GO:0006412">
    <property type="term" value="P:translation"/>
    <property type="evidence" value="ECO:0007669"/>
    <property type="project" value="UniProtKB-UniRule"/>
</dbReference>
<keyword evidence="4 6" id="KW-0689">Ribosomal protein</keyword>
<dbReference type="PROSITE" id="PS01169">
    <property type="entry name" value="RIBOSOMAL_L21"/>
    <property type="match status" value="1"/>
</dbReference>
<evidence type="ECO:0000256" key="1">
    <source>
        <dbReference type="ARBA" id="ARBA00008563"/>
    </source>
</evidence>
<keyword evidence="10" id="KW-1185">Reference proteome</keyword>
<evidence type="ECO:0000313" key="9">
    <source>
        <dbReference type="EMBL" id="CEJ06770.1"/>
    </source>
</evidence>
<gene>
    <name evidence="6" type="primary">rplU</name>
    <name evidence="8" type="ORF">DEACI_0046</name>
    <name evidence="9" type="ORF">DEACI_1221</name>
</gene>
<dbReference type="PANTHER" id="PTHR21349">
    <property type="entry name" value="50S RIBOSOMAL PROTEIN L21"/>
    <property type="match status" value="1"/>
</dbReference>
<proteinExistence type="inferred from homology"/>
<evidence type="ECO:0000256" key="2">
    <source>
        <dbReference type="ARBA" id="ARBA00022730"/>
    </source>
</evidence>
<dbReference type="NCBIfam" id="TIGR00061">
    <property type="entry name" value="L21"/>
    <property type="match status" value="1"/>
</dbReference>
<comment type="function">
    <text evidence="6 7">This protein binds to 23S rRNA in the presence of protein L20.</text>
</comment>
<dbReference type="HAMAP" id="MF_01363">
    <property type="entry name" value="Ribosomal_bL21"/>
    <property type="match status" value="1"/>
</dbReference>
<evidence type="ECO:0000313" key="10">
    <source>
        <dbReference type="Proteomes" id="UP001071230"/>
    </source>
</evidence>
<organism evidence="8">
    <name type="scientific">Acididesulfobacillus acetoxydans</name>
    <dbReference type="NCBI Taxonomy" id="1561005"/>
    <lineage>
        <taxon>Bacteria</taxon>
        <taxon>Bacillati</taxon>
        <taxon>Bacillota</taxon>
        <taxon>Clostridia</taxon>
        <taxon>Eubacteriales</taxon>
        <taxon>Peptococcaceae</taxon>
        <taxon>Acididesulfobacillus</taxon>
    </lineage>
</organism>
<evidence type="ECO:0000256" key="7">
    <source>
        <dbReference type="RuleBase" id="RU000562"/>
    </source>
</evidence>
<comment type="similarity">
    <text evidence="1 6 7">Belongs to the bacterial ribosomal protein bL21 family.</text>
</comment>
<reference evidence="8" key="2">
    <citation type="submission" date="2020-01" db="EMBL/GenBank/DDBJ databases">
        <authorList>
            <person name="Hornung B."/>
        </authorList>
    </citation>
    <scope>NUCLEOTIDE SEQUENCE</scope>
    <source>
        <strain evidence="8">PacBioINE</strain>
    </source>
</reference>
<dbReference type="SUPFAM" id="SSF141091">
    <property type="entry name" value="L21p-like"/>
    <property type="match status" value="1"/>
</dbReference>
<dbReference type="EMBL" id="LR746496">
    <property type="protein sequence ID" value="CAA7599424.1"/>
    <property type="molecule type" value="Genomic_DNA"/>
</dbReference>
<dbReference type="InterPro" id="IPR028909">
    <property type="entry name" value="bL21-like"/>
</dbReference>
<dbReference type="GO" id="GO:0005840">
    <property type="term" value="C:ribosome"/>
    <property type="evidence" value="ECO:0007669"/>
    <property type="project" value="UniProtKB-KW"/>
</dbReference>
<dbReference type="AlphaFoldDB" id="A0A8S0WKJ6"/>
<evidence type="ECO:0000256" key="4">
    <source>
        <dbReference type="ARBA" id="ARBA00022980"/>
    </source>
</evidence>
<evidence type="ECO:0000256" key="3">
    <source>
        <dbReference type="ARBA" id="ARBA00022884"/>
    </source>
</evidence>
<dbReference type="PANTHER" id="PTHR21349:SF0">
    <property type="entry name" value="LARGE RIBOSOMAL SUBUNIT PROTEIN BL21M"/>
    <property type="match status" value="1"/>
</dbReference>
<keyword evidence="3 6" id="KW-0694">RNA-binding</keyword>
<evidence type="ECO:0000256" key="6">
    <source>
        <dbReference type="HAMAP-Rule" id="MF_01363"/>
    </source>
</evidence>
<dbReference type="InterPro" id="IPR036164">
    <property type="entry name" value="bL21-like_sf"/>
</dbReference>
<keyword evidence="2 6" id="KW-0699">rRNA-binding</keyword>
<sequence>MYAVIETGGKQFRVKQGDTLKVEKLKANVGDIVTIEKVLLVEQDGVVKVGTPVLAGAKALLKVVEHGKGEKIIVFKYKPKKNYRRKQGHRQPYTKVLVEALEA</sequence>
<accession>A0A8S0WKJ6</accession>
<evidence type="ECO:0000256" key="5">
    <source>
        <dbReference type="ARBA" id="ARBA00023274"/>
    </source>
</evidence>
<dbReference type="InterPro" id="IPR001787">
    <property type="entry name" value="Ribosomal_bL21"/>
</dbReference>
<evidence type="ECO:0000313" key="8">
    <source>
        <dbReference type="EMBL" id="CAA7599424.1"/>
    </source>
</evidence>
<dbReference type="Proteomes" id="UP001071230">
    <property type="component" value="Unassembled WGS sequence"/>
</dbReference>
<dbReference type="GO" id="GO:1990904">
    <property type="term" value="C:ribonucleoprotein complex"/>
    <property type="evidence" value="ECO:0007669"/>
    <property type="project" value="UniProtKB-KW"/>
</dbReference>
<dbReference type="EMBL" id="CDGJ01000033">
    <property type="protein sequence ID" value="CEJ06770.1"/>
    <property type="molecule type" value="Genomic_DNA"/>
</dbReference>
<dbReference type="GO" id="GO:0005737">
    <property type="term" value="C:cytoplasm"/>
    <property type="evidence" value="ECO:0007669"/>
    <property type="project" value="UniProtKB-ARBA"/>
</dbReference>
<reference evidence="9" key="1">
    <citation type="submission" date="2014-11" db="EMBL/GenBank/DDBJ databases">
        <authorList>
            <person name="Hornung B.V."/>
        </authorList>
    </citation>
    <scope>NUCLEOTIDE SEQUENCE</scope>
    <source>
        <strain evidence="9">INE</strain>
    </source>
</reference>
<comment type="subunit">
    <text evidence="6">Part of the 50S ribosomal subunit. Contacts protein L20.</text>
</comment>
<dbReference type="InterPro" id="IPR018258">
    <property type="entry name" value="Ribosomal_bL21_CS"/>
</dbReference>
<dbReference type="Pfam" id="PF00829">
    <property type="entry name" value="Ribosomal_L21p"/>
    <property type="match status" value="1"/>
</dbReference>
<name>A0A8S0WKJ6_9FIRM</name>
<dbReference type="Proteomes" id="UP000836597">
    <property type="component" value="Chromosome"/>
</dbReference>
<protein>
    <recommendedName>
        <fullName evidence="6">Large ribosomal subunit protein bL21</fullName>
    </recommendedName>
</protein>
<dbReference type="GO" id="GO:0003735">
    <property type="term" value="F:structural constituent of ribosome"/>
    <property type="evidence" value="ECO:0007669"/>
    <property type="project" value="InterPro"/>
</dbReference>